<proteinExistence type="predicted"/>
<sequence>MMNYEDADDFRPLIYLDQNVIDGLRKGVFSFEPSVFSKNYRAIYSDETLREISRAEEGGGSAFEYIEVLSELEAYHLRLELNAQFTPSGNAVIQSHDPIEVYKSFSQQRDLDYLMEASLLVSRKILGGLPELTIDDIAGRMLEAFERNARSLEDNLRTLELFFPNAREELPHSFNSLGTMRAVSLDEYKDILKQLVKSLNSNLKLNDNSQSVLNRYREDLKLSPKDLNNIEPPQVVEQVWEVISRDESIKQSEITMHQFFGVDTPNPIHPVRNSFLSEEVSSVYYHLNLAGYHPDKELNQCRGFASSFSDMQHVSLATHCNYLMSSDKRLIKKAAAAYEFTGTNTKVLQLKLPTE</sequence>
<dbReference type="AlphaFoldDB" id="A0A432WT39"/>
<dbReference type="OrthoDB" id="7031670at2"/>
<organism evidence="1 2">
    <name type="scientific">Aliidiomarina shirensis</name>
    <dbReference type="NCBI Taxonomy" id="1048642"/>
    <lineage>
        <taxon>Bacteria</taxon>
        <taxon>Pseudomonadati</taxon>
        <taxon>Pseudomonadota</taxon>
        <taxon>Gammaproteobacteria</taxon>
        <taxon>Alteromonadales</taxon>
        <taxon>Idiomarinaceae</taxon>
        <taxon>Aliidiomarina</taxon>
    </lineage>
</organism>
<dbReference type="RefSeq" id="WP_126807819.1">
    <property type="nucleotide sequence ID" value="NZ_PIPP01000003.1"/>
</dbReference>
<dbReference type="Proteomes" id="UP000286934">
    <property type="component" value="Unassembled WGS sequence"/>
</dbReference>
<dbReference type="EMBL" id="PIPP01000003">
    <property type="protein sequence ID" value="RUO36939.1"/>
    <property type="molecule type" value="Genomic_DNA"/>
</dbReference>
<accession>A0A432WT39</accession>
<evidence type="ECO:0000313" key="1">
    <source>
        <dbReference type="EMBL" id="RUO36939.1"/>
    </source>
</evidence>
<comment type="caution">
    <text evidence="1">The sequence shown here is derived from an EMBL/GenBank/DDBJ whole genome shotgun (WGS) entry which is preliminary data.</text>
</comment>
<reference evidence="2" key="1">
    <citation type="journal article" date="2018" name="Front. Microbiol.">
        <title>Genome-Based Analysis Reveals the Taxonomy and Diversity of the Family Idiomarinaceae.</title>
        <authorList>
            <person name="Liu Y."/>
            <person name="Lai Q."/>
            <person name="Shao Z."/>
        </authorList>
    </citation>
    <scope>NUCLEOTIDE SEQUENCE [LARGE SCALE GENOMIC DNA]</scope>
    <source>
        <strain evidence="2">AIS</strain>
    </source>
</reference>
<protein>
    <submittedName>
        <fullName evidence="1">Uncharacterized protein</fullName>
    </submittedName>
</protein>
<gene>
    <name evidence="1" type="ORF">CWE13_08830</name>
</gene>
<evidence type="ECO:0000313" key="2">
    <source>
        <dbReference type="Proteomes" id="UP000286934"/>
    </source>
</evidence>
<name>A0A432WT39_9GAMM</name>
<keyword evidence="2" id="KW-1185">Reference proteome</keyword>